<evidence type="ECO:0000313" key="3">
    <source>
        <dbReference type="EMBL" id="MYN24904.1"/>
    </source>
</evidence>
<keyword evidence="4" id="KW-1185">Reference proteome</keyword>
<dbReference type="PIRSF" id="PIRSF018266">
    <property type="entry name" value="FecR"/>
    <property type="match status" value="1"/>
</dbReference>
<dbReference type="RefSeq" id="WP_161053057.1">
    <property type="nucleotide sequence ID" value="NZ_WWCT01000001.1"/>
</dbReference>
<reference evidence="3 4" key="1">
    <citation type="submission" date="2019-12" db="EMBL/GenBank/DDBJ databases">
        <title>Novel species isolated from a subtropical stream in China.</title>
        <authorList>
            <person name="Lu H."/>
        </authorList>
    </citation>
    <scope>NUCLEOTIDE SEQUENCE [LARGE SCALE GENOMIC DNA]</scope>
    <source>
        <strain evidence="3 4">CY42W</strain>
    </source>
</reference>
<feature type="domain" description="FecR protein" evidence="1">
    <location>
        <begin position="117"/>
        <end position="210"/>
    </location>
</feature>
<proteinExistence type="predicted"/>
<feature type="domain" description="FecR N-terminal" evidence="2">
    <location>
        <begin position="16"/>
        <end position="58"/>
    </location>
</feature>
<evidence type="ECO:0000259" key="2">
    <source>
        <dbReference type="Pfam" id="PF16220"/>
    </source>
</evidence>
<dbReference type="EMBL" id="WWCT01000001">
    <property type="protein sequence ID" value="MYN24904.1"/>
    <property type="molecule type" value="Genomic_DNA"/>
</dbReference>
<dbReference type="InterPro" id="IPR032623">
    <property type="entry name" value="FecR_N"/>
</dbReference>
<dbReference type="Pfam" id="PF04773">
    <property type="entry name" value="FecR"/>
    <property type="match status" value="1"/>
</dbReference>
<comment type="caution">
    <text evidence="3">The sequence shown here is derived from an EMBL/GenBank/DDBJ whole genome shotgun (WGS) entry which is preliminary data.</text>
</comment>
<gene>
    <name evidence="3" type="ORF">GTP69_00620</name>
</gene>
<evidence type="ECO:0000313" key="4">
    <source>
        <dbReference type="Proteomes" id="UP000642144"/>
    </source>
</evidence>
<protein>
    <submittedName>
        <fullName evidence="3">DUF4880 domain-containing protein</fullName>
    </submittedName>
</protein>
<organism evidence="3 4">
    <name type="scientific">Duganella levis</name>
    <dbReference type="NCBI Taxonomy" id="2692169"/>
    <lineage>
        <taxon>Bacteria</taxon>
        <taxon>Pseudomonadati</taxon>
        <taxon>Pseudomonadota</taxon>
        <taxon>Betaproteobacteria</taxon>
        <taxon>Burkholderiales</taxon>
        <taxon>Oxalobacteraceae</taxon>
        <taxon>Telluria group</taxon>
        <taxon>Duganella</taxon>
    </lineage>
</organism>
<dbReference type="Pfam" id="PF16220">
    <property type="entry name" value="DUF4880"/>
    <property type="match status" value="1"/>
</dbReference>
<dbReference type="PANTHER" id="PTHR30273">
    <property type="entry name" value="PERIPLASMIC SIGNAL SENSOR AND SIGMA FACTOR ACTIVATOR FECR-RELATED"/>
    <property type="match status" value="1"/>
</dbReference>
<dbReference type="InterPro" id="IPR012373">
    <property type="entry name" value="Ferrdict_sens_TM"/>
</dbReference>
<evidence type="ECO:0000259" key="1">
    <source>
        <dbReference type="Pfam" id="PF04773"/>
    </source>
</evidence>
<accession>A0ABW9VTD6</accession>
<dbReference type="Gene3D" id="2.60.120.1440">
    <property type="match status" value="1"/>
</dbReference>
<name>A0ABW9VTD6_9BURK</name>
<dbReference type="PANTHER" id="PTHR30273:SF2">
    <property type="entry name" value="PROTEIN FECR"/>
    <property type="match status" value="1"/>
</dbReference>
<sequence>MSSTTSGATEEHAVLRQAAEWFAALHADDAGAAERDQWRRWVEAAPEHRLAWQKIEAVNQQFGMLPAEPTLAALKTPYTRRSAAKKILLLASTVALGTAVARRDSREYMTALAAGERTAVGEMRRLALADGSDLWMNTDSAVDIDFAGGLRRVALHRGEILLNSGRDPVRPARPLVVDLLGGRLTALGTRFGVFRSGATARLAVFDGSVRIELDSGHSTIAAAGTQRHFGADWIGAAEAADEQQSAWTRKRLSVDRMRLGDFVATLARYRRGHLGCNPAVADLLLTGSYPLDDLDRILAALEKSLPVRVQRVMPWWVTVEPA</sequence>
<dbReference type="InterPro" id="IPR006860">
    <property type="entry name" value="FecR"/>
</dbReference>
<dbReference type="Proteomes" id="UP000642144">
    <property type="component" value="Unassembled WGS sequence"/>
</dbReference>